<feature type="region of interest" description="Disordered" evidence="1">
    <location>
        <begin position="36"/>
        <end position="81"/>
    </location>
</feature>
<dbReference type="EMBL" id="JBBPBN010000010">
    <property type="protein sequence ID" value="KAK9030295.1"/>
    <property type="molecule type" value="Genomic_DNA"/>
</dbReference>
<gene>
    <name evidence="2" type="ORF">V6N11_031723</name>
</gene>
<protein>
    <submittedName>
        <fullName evidence="2">Uncharacterized protein</fullName>
    </submittedName>
</protein>
<comment type="caution">
    <text evidence="2">The sequence shown here is derived from an EMBL/GenBank/DDBJ whole genome shotgun (WGS) entry which is preliminary data.</text>
</comment>
<proteinExistence type="predicted"/>
<organism evidence="2 3">
    <name type="scientific">Hibiscus sabdariffa</name>
    <name type="common">roselle</name>
    <dbReference type="NCBI Taxonomy" id="183260"/>
    <lineage>
        <taxon>Eukaryota</taxon>
        <taxon>Viridiplantae</taxon>
        <taxon>Streptophyta</taxon>
        <taxon>Embryophyta</taxon>
        <taxon>Tracheophyta</taxon>
        <taxon>Spermatophyta</taxon>
        <taxon>Magnoliopsida</taxon>
        <taxon>eudicotyledons</taxon>
        <taxon>Gunneridae</taxon>
        <taxon>Pentapetalae</taxon>
        <taxon>rosids</taxon>
        <taxon>malvids</taxon>
        <taxon>Malvales</taxon>
        <taxon>Malvaceae</taxon>
        <taxon>Malvoideae</taxon>
        <taxon>Hibiscus</taxon>
    </lineage>
</organism>
<feature type="compositionally biased region" description="Polar residues" evidence="1">
    <location>
        <begin position="7"/>
        <end position="18"/>
    </location>
</feature>
<accession>A0ABR2SYI5</accession>
<evidence type="ECO:0000256" key="1">
    <source>
        <dbReference type="SAM" id="MobiDB-lite"/>
    </source>
</evidence>
<feature type="compositionally biased region" description="Low complexity" evidence="1">
    <location>
        <begin position="55"/>
        <end position="65"/>
    </location>
</feature>
<sequence>MVKTRRSSNLQLGTSGPTSEYGGNWLQSAQANAAEVVLTSDSSPNCLNPKPYQPPLTVLSPSLSSNQKPNESHDQTNYRTRSQCLTVLTMTNNLTPPPKPMIAPVIHLRKKYY</sequence>
<feature type="region of interest" description="Disordered" evidence="1">
    <location>
        <begin position="1"/>
        <end position="24"/>
    </location>
</feature>
<keyword evidence="3" id="KW-1185">Reference proteome</keyword>
<name>A0ABR2SYI5_9ROSI</name>
<reference evidence="2 3" key="1">
    <citation type="journal article" date="2024" name="G3 (Bethesda)">
        <title>Genome assembly of Hibiscus sabdariffa L. provides insights into metabolisms of medicinal natural products.</title>
        <authorList>
            <person name="Kim T."/>
        </authorList>
    </citation>
    <scope>NUCLEOTIDE SEQUENCE [LARGE SCALE GENOMIC DNA]</scope>
    <source>
        <strain evidence="2">TK-2024</strain>
        <tissue evidence="2">Old leaves</tissue>
    </source>
</reference>
<evidence type="ECO:0000313" key="2">
    <source>
        <dbReference type="EMBL" id="KAK9030295.1"/>
    </source>
</evidence>
<dbReference type="Proteomes" id="UP001396334">
    <property type="component" value="Unassembled WGS sequence"/>
</dbReference>
<evidence type="ECO:0000313" key="3">
    <source>
        <dbReference type="Proteomes" id="UP001396334"/>
    </source>
</evidence>